<dbReference type="Pfam" id="PF00535">
    <property type="entry name" value="Glycos_transf_2"/>
    <property type="match status" value="1"/>
</dbReference>
<sequence length="635" mass="69029">MPVKVSVVVPVYNPGPYIDPCIESLLGQTMAAEDLELIFVDDGSTDDSLAKLQAVAAEHPQVTVIPIPNSGWPGKPRNTGADQAKGDYVMFVDQDDTMEPEALERMHTLGAANGADVVLGKVISDFRGVNHEVYRSHRPSCTVFDAPLMESLTPHKMFRADFLREKGIRYPEGPRRLEDQLYMAKAYFAADTATIVGDYVCYRYLRRPDGGNAGSKRFDPAVYYANLREVLDVVDAHTEPGEGRDHFYRRFLRVELLGRLGGGKVLKHPEDYFDALLSEVRALLDERFPASVDAGMGAAMRVRAGIVRAGGREPIIALAKEYNAVKVAAQLTGMRWTEAGFELDVEARLTHRGNPLVLESRDGRLFLPRDVVGAACTDEERRVDDQLDSVHGDVVLRHRELRDEWFLPEPLLVQLEPSGSGQEVVWRGTALVDPASAAGGSPLRAGKQDFHLRIGAFGWARQQRLGAERVEGLSVPDVCVASDGRLVERFDTDPHGNLSLNVGISKERARTLVGRTGVRSASRTQVELVPGAHVEQGAAGTGTLTLRRADGHKSSWPVSTEGGRWVAGAPTGQAPLRPGTYALSLTAPGRWGAVSLSDVVVVTPFGVTSRPASSAPTGAERLTGLAAKLRRSVSR</sequence>
<dbReference type="EMBL" id="BAAARN010000005">
    <property type="protein sequence ID" value="GAA2739447.1"/>
    <property type="molecule type" value="Genomic_DNA"/>
</dbReference>
<dbReference type="Gene3D" id="3.90.550.10">
    <property type="entry name" value="Spore Coat Polysaccharide Biosynthesis Protein SpsA, Chain A"/>
    <property type="match status" value="1"/>
</dbReference>
<feature type="domain" description="TarS/TarP linker" evidence="2">
    <location>
        <begin position="220"/>
        <end position="319"/>
    </location>
</feature>
<dbReference type="SUPFAM" id="SSF53448">
    <property type="entry name" value="Nucleotide-diphospho-sugar transferases"/>
    <property type="match status" value="1"/>
</dbReference>
<gene>
    <name evidence="3" type="ORF">GCM10009867_35540</name>
</gene>
<name>A0ABN3UWY2_9MICO</name>
<dbReference type="Pfam" id="PF22181">
    <property type="entry name" value="TarS_linker"/>
    <property type="match status" value="1"/>
</dbReference>
<protein>
    <recommendedName>
        <fullName evidence="5">Glycosyltransferase 2-like domain-containing protein</fullName>
    </recommendedName>
</protein>
<dbReference type="InterPro" id="IPR029044">
    <property type="entry name" value="Nucleotide-diphossugar_trans"/>
</dbReference>
<comment type="caution">
    <text evidence="3">The sequence shown here is derived from an EMBL/GenBank/DDBJ whole genome shotgun (WGS) entry which is preliminary data.</text>
</comment>
<dbReference type="PANTHER" id="PTHR22916:SF3">
    <property type="entry name" value="UDP-GLCNAC:BETAGAL BETA-1,3-N-ACETYLGLUCOSAMINYLTRANSFERASE-LIKE PROTEIN 1"/>
    <property type="match status" value="1"/>
</dbReference>
<organism evidence="3 4">
    <name type="scientific">Pedococcus aerophilus</name>
    <dbReference type="NCBI Taxonomy" id="436356"/>
    <lineage>
        <taxon>Bacteria</taxon>
        <taxon>Bacillati</taxon>
        <taxon>Actinomycetota</taxon>
        <taxon>Actinomycetes</taxon>
        <taxon>Micrococcales</taxon>
        <taxon>Intrasporangiaceae</taxon>
        <taxon>Pedococcus</taxon>
    </lineage>
</organism>
<keyword evidence="4" id="KW-1185">Reference proteome</keyword>
<dbReference type="RefSeq" id="WP_344195939.1">
    <property type="nucleotide sequence ID" value="NZ_BAAARN010000005.1"/>
</dbReference>
<dbReference type="Proteomes" id="UP001501326">
    <property type="component" value="Unassembled WGS sequence"/>
</dbReference>
<dbReference type="CDD" id="cd00761">
    <property type="entry name" value="Glyco_tranf_GTA_type"/>
    <property type="match status" value="1"/>
</dbReference>
<accession>A0ABN3UWY2</accession>
<evidence type="ECO:0000313" key="3">
    <source>
        <dbReference type="EMBL" id="GAA2739447.1"/>
    </source>
</evidence>
<dbReference type="InterPro" id="IPR054028">
    <property type="entry name" value="TarS/TarP_linker"/>
</dbReference>
<dbReference type="PANTHER" id="PTHR22916">
    <property type="entry name" value="GLYCOSYLTRANSFERASE"/>
    <property type="match status" value="1"/>
</dbReference>
<evidence type="ECO:0000313" key="4">
    <source>
        <dbReference type="Proteomes" id="UP001501326"/>
    </source>
</evidence>
<evidence type="ECO:0000259" key="1">
    <source>
        <dbReference type="Pfam" id="PF00535"/>
    </source>
</evidence>
<proteinExistence type="predicted"/>
<evidence type="ECO:0000259" key="2">
    <source>
        <dbReference type="Pfam" id="PF22181"/>
    </source>
</evidence>
<dbReference type="InterPro" id="IPR001173">
    <property type="entry name" value="Glyco_trans_2-like"/>
</dbReference>
<evidence type="ECO:0008006" key="5">
    <source>
        <dbReference type="Google" id="ProtNLM"/>
    </source>
</evidence>
<feature type="domain" description="Glycosyltransferase 2-like" evidence="1">
    <location>
        <begin position="6"/>
        <end position="144"/>
    </location>
</feature>
<reference evidence="3 4" key="1">
    <citation type="journal article" date="2019" name="Int. J. Syst. Evol. Microbiol.">
        <title>The Global Catalogue of Microorganisms (GCM) 10K type strain sequencing project: providing services to taxonomists for standard genome sequencing and annotation.</title>
        <authorList>
            <consortium name="The Broad Institute Genomics Platform"/>
            <consortium name="The Broad Institute Genome Sequencing Center for Infectious Disease"/>
            <person name="Wu L."/>
            <person name="Ma J."/>
        </authorList>
    </citation>
    <scope>NUCLEOTIDE SEQUENCE [LARGE SCALE GENOMIC DNA]</scope>
    <source>
        <strain evidence="3 4">JCM 16378</strain>
    </source>
</reference>